<feature type="domain" description="LexA repressor DNA-binding" evidence="1">
    <location>
        <begin position="6"/>
        <end position="68"/>
    </location>
</feature>
<gene>
    <name evidence="2" type="primary">lexA_1</name>
    <name evidence="2" type="ORF">CLMAG_06280</name>
</gene>
<dbReference type="PANTHER" id="PTHR33516:SF2">
    <property type="entry name" value="LEXA REPRESSOR-RELATED"/>
    <property type="match status" value="1"/>
</dbReference>
<dbReference type="AlphaFoldDB" id="A0A161YRJ3"/>
<dbReference type="Proteomes" id="UP000076603">
    <property type="component" value="Unassembled WGS sequence"/>
</dbReference>
<proteinExistence type="predicted"/>
<dbReference type="EMBL" id="LWAE01000001">
    <property type="protein sequence ID" value="KZL93582.1"/>
    <property type="molecule type" value="Genomic_DNA"/>
</dbReference>
<dbReference type="GO" id="GO:0006508">
    <property type="term" value="P:proteolysis"/>
    <property type="evidence" value="ECO:0007669"/>
    <property type="project" value="InterPro"/>
</dbReference>
<dbReference type="STRING" id="1121326.CLMAG_06280"/>
<comment type="caution">
    <text evidence="2">The sequence shown here is derived from an EMBL/GenBank/DDBJ whole genome shotgun (WGS) entry which is preliminary data.</text>
</comment>
<dbReference type="InterPro" id="IPR050077">
    <property type="entry name" value="LexA_repressor"/>
</dbReference>
<dbReference type="InterPro" id="IPR006199">
    <property type="entry name" value="LexA_DNA-bd_dom"/>
</dbReference>
<dbReference type="InterPro" id="IPR036390">
    <property type="entry name" value="WH_DNA-bd_sf"/>
</dbReference>
<dbReference type="GO" id="GO:0004252">
    <property type="term" value="F:serine-type endopeptidase activity"/>
    <property type="evidence" value="ECO:0007669"/>
    <property type="project" value="UniProtKB-EC"/>
</dbReference>
<dbReference type="RefSeq" id="WP_082831772.1">
    <property type="nucleotide sequence ID" value="NZ_FQXL01000031.1"/>
</dbReference>
<evidence type="ECO:0000313" key="3">
    <source>
        <dbReference type="Proteomes" id="UP000076603"/>
    </source>
</evidence>
<evidence type="ECO:0000259" key="1">
    <source>
        <dbReference type="Pfam" id="PF01726"/>
    </source>
</evidence>
<dbReference type="EC" id="3.4.21.88" evidence="2"/>
<protein>
    <submittedName>
        <fullName evidence="2">LexA repressor</fullName>
        <ecNumber evidence="2">3.4.21.88</ecNumber>
    </submittedName>
</protein>
<dbReference type="InterPro" id="IPR036388">
    <property type="entry name" value="WH-like_DNA-bd_sf"/>
</dbReference>
<organism evidence="2 3">
    <name type="scientific">Clostridium magnum DSM 2767</name>
    <dbReference type="NCBI Taxonomy" id="1121326"/>
    <lineage>
        <taxon>Bacteria</taxon>
        <taxon>Bacillati</taxon>
        <taxon>Bacillota</taxon>
        <taxon>Clostridia</taxon>
        <taxon>Eubacteriales</taxon>
        <taxon>Clostridiaceae</taxon>
        <taxon>Clostridium</taxon>
    </lineage>
</organism>
<reference evidence="2 3" key="1">
    <citation type="submission" date="2016-04" db="EMBL/GenBank/DDBJ databases">
        <title>Genome sequence of Clostridium magnum DSM 2767.</title>
        <authorList>
            <person name="Poehlein A."/>
            <person name="Uhlig R."/>
            <person name="Fischer R."/>
            <person name="Bahl H."/>
            <person name="Daniel R."/>
        </authorList>
    </citation>
    <scope>NUCLEOTIDE SEQUENCE [LARGE SCALE GENOMIC DNA]</scope>
    <source>
        <strain evidence="2 3">DSM 2767</strain>
    </source>
</reference>
<evidence type="ECO:0000313" key="2">
    <source>
        <dbReference type="EMBL" id="KZL93582.1"/>
    </source>
</evidence>
<dbReference type="SUPFAM" id="SSF46785">
    <property type="entry name" value="Winged helix' DNA-binding domain"/>
    <property type="match status" value="1"/>
</dbReference>
<keyword evidence="3" id="KW-1185">Reference proteome</keyword>
<dbReference type="PATRIC" id="fig|1121326.3.peg.584"/>
<sequence length="77" mass="8901">MMIEAALTKKQIDFLKVLITYIKEHQFPPTIRELCELTGLKSTSTVKGYIDRLVEKGILEREDDKPRTLRVVKALNI</sequence>
<keyword evidence="2" id="KW-0378">Hydrolase</keyword>
<dbReference type="Gene3D" id="1.10.10.10">
    <property type="entry name" value="Winged helix-like DNA-binding domain superfamily/Winged helix DNA-binding domain"/>
    <property type="match status" value="1"/>
</dbReference>
<dbReference type="PANTHER" id="PTHR33516">
    <property type="entry name" value="LEXA REPRESSOR"/>
    <property type="match status" value="1"/>
</dbReference>
<dbReference type="Pfam" id="PF01726">
    <property type="entry name" value="LexA_DNA_bind"/>
    <property type="match status" value="1"/>
</dbReference>
<accession>A0A161YRJ3</accession>
<name>A0A161YRJ3_9CLOT</name>